<dbReference type="EMBL" id="BAAAWD010000012">
    <property type="protein sequence ID" value="GAA3015300.1"/>
    <property type="molecule type" value="Genomic_DNA"/>
</dbReference>
<dbReference type="Proteomes" id="UP001499930">
    <property type="component" value="Unassembled WGS sequence"/>
</dbReference>
<name>A0ABP6KR10_9ACTN</name>
<proteinExistence type="predicted"/>
<dbReference type="EMBL" id="BAAAWD010000012">
    <property type="protein sequence ID" value="GAA3015226.1"/>
    <property type="molecule type" value="Genomic_DNA"/>
</dbReference>
<gene>
    <name evidence="2" type="ORF">GCM10017559_43220</name>
    <name evidence="3" type="ORF">GCM10017559_43360</name>
</gene>
<evidence type="ECO:0000313" key="3">
    <source>
        <dbReference type="EMBL" id="GAA3015300.1"/>
    </source>
</evidence>
<evidence type="ECO:0000313" key="4">
    <source>
        <dbReference type="Proteomes" id="UP001499930"/>
    </source>
</evidence>
<organism evidence="2 4">
    <name type="scientific">Streptosporangium longisporum</name>
    <dbReference type="NCBI Taxonomy" id="46187"/>
    <lineage>
        <taxon>Bacteria</taxon>
        <taxon>Bacillati</taxon>
        <taxon>Actinomycetota</taxon>
        <taxon>Actinomycetes</taxon>
        <taxon>Streptosporangiales</taxon>
        <taxon>Streptosporangiaceae</taxon>
        <taxon>Streptosporangium</taxon>
    </lineage>
</organism>
<feature type="region of interest" description="Disordered" evidence="1">
    <location>
        <begin position="24"/>
        <end position="48"/>
    </location>
</feature>
<evidence type="ECO:0000313" key="2">
    <source>
        <dbReference type="EMBL" id="GAA3015226.1"/>
    </source>
</evidence>
<protein>
    <submittedName>
        <fullName evidence="2">Uncharacterized protein</fullName>
    </submittedName>
</protein>
<keyword evidence="4" id="KW-1185">Reference proteome</keyword>
<evidence type="ECO:0000256" key="1">
    <source>
        <dbReference type="SAM" id="MobiDB-lite"/>
    </source>
</evidence>
<reference evidence="4" key="2">
    <citation type="journal article" date="2019" name="Int. J. Syst. Evol. Microbiol.">
        <title>The Global Catalogue of Microorganisms (GCM) 10K type strain sequencing project: providing services to taxonomists for standard genome sequencing and annotation.</title>
        <authorList>
            <consortium name="The Broad Institute Genomics Platform"/>
            <consortium name="The Broad Institute Genome Sequencing Center for Infectious Disease"/>
            <person name="Wu L."/>
            <person name="Ma J."/>
        </authorList>
    </citation>
    <scope>NUCLEOTIDE SEQUENCE [LARGE SCALE GENOMIC DNA]</scope>
    <source>
        <strain evidence="4">JCM 3106</strain>
    </source>
</reference>
<reference evidence="2" key="1">
    <citation type="journal article" date="2014" name="Int. J. Syst. Evol. Microbiol.">
        <title>Complete genome of a new Firmicutes species belonging to the dominant human colonic microbiota ('Ruminococcus bicirculans') reveals two chromosomes and a selective capacity to utilize plant glucans.</title>
        <authorList>
            <consortium name="NISC Comparative Sequencing Program"/>
            <person name="Wegmann U."/>
            <person name="Louis P."/>
            <person name="Goesmann A."/>
            <person name="Henrissat B."/>
            <person name="Duncan S.H."/>
            <person name="Flint H.J."/>
        </authorList>
    </citation>
    <scope>NUCLEOTIDE SEQUENCE</scope>
    <source>
        <strain evidence="2">JCM 3106</strain>
    </source>
</reference>
<comment type="caution">
    <text evidence="2">The sequence shown here is derived from an EMBL/GenBank/DDBJ whole genome shotgun (WGS) entry which is preliminary data.</text>
</comment>
<sequence length="91" mass="9113">MNTIPGTNPPPSIRTFFHSYGSAAATERAAGPDTVPAPAADAEAPAPAPAAPTVAHAIATAASALNSLLRMYGFPSQCNGQTAMHDQVTGP</sequence>
<accession>A0ABP6KR10</accession>
<reference evidence="2" key="3">
    <citation type="submission" date="2023-12" db="EMBL/GenBank/DDBJ databases">
        <authorList>
            <person name="Sun Q."/>
            <person name="Inoue M."/>
        </authorList>
    </citation>
    <scope>NUCLEOTIDE SEQUENCE</scope>
    <source>
        <strain evidence="2">JCM 3106</strain>
    </source>
</reference>
<feature type="compositionally biased region" description="Low complexity" evidence="1">
    <location>
        <begin position="29"/>
        <end position="48"/>
    </location>
</feature>